<dbReference type="EMBL" id="JALHLG010000005">
    <property type="protein sequence ID" value="MCJ2186268.1"/>
    <property type="molecule type" value="Genomic_DNA"/>
</dbReference>
<name>A0ABT0BMJ6_9SPHN</name>
<keyword evidence="2" id="KW-1185">Reference proteome</keyword>
<accession>A0ABT0BMJ6</accession>
<sequence>MTEKVDDKLTSQDYNDIWYLVDYYGRKMWLPEKVQRLRLLIKDAEKSSAE</sequence>
<evidence type="ECO:0000313" key="1">
    <source>
        <dbReference type="EMBL" id="MCJ2186268.1"/>
    </source>
</evidence>
<dbReference type="RefSeq" id="WP_243918561.1">
    <property type="nucleotide sequence ID" value="NZ_JALHLG010000005.1"/>
</dbReference>
<proteinExistence type="predicted"/>
<reference evidence="1 2" key="1">
    <citation type="submission" date="2022-04" db="EMBL/GenBank/DDBJ databases">
        <title>Identification of a novel bacterium isolated from mangrove sediments.</title>
        <authorList>
            <person name="Pan X."/>
        </authorList>
    </citation>
    <scope>NUCLEOTIDE SEQUENCE [LARGE SCALE GENOMIC DNA]</scope>
    <source>
        <strain evidence="1 2">B2638</strain>
    </source>
</reference>
<evidence type="ECO:0000313" key="2">
    <source>
        <dbReference type="Proteomes" id="UP001202281"/>
    </source>
</evidence>
<dbReference type="Proteomes" id="UP001202281">
    <property type="component" value="Unassembled WGS sequence"/>
</dbReference>
<protein>
    <submittedName>
        <fullName evidence="1">Uncharacterized protein</fullName>
    </submittedName>
</protein>
<organism evidence="1 2">
    <name type="scientific">Novosphingobium beihaiensis</name>
    <dbReference type="NCBI Taxonomy" id="2930389"/>
    <lineage>
        <taxon>Bacteria</taxon>
        <taxon>Pseudomonadati</taxon>
        <taxon>Pseudomonadota</taxon>
        <taxon>Alphaproteobacteria</taxon>
        <taxon>Sphingomonadales</taxon>
        <taxon>Sphingomonadaceae</taxon>
        <taxon>Novosphingobium</taxon>
    </lineage>
</organism>
<gene>
    <name evidence="1" type="ORF">MTR66_05490</name>
</gene>
<comment type="caution">
    <text evidence="1">The sequence shown here is derived from an EMBL/GenBank/DDBJ whole genome shotgun (WGS) entry which is preliminary data.</text>
</comment>